<dbReference type="InterPro" id="IPR045321">
    <property type="entry name" value="Cts1-like"/>
</dbReference>
<evidence type="ECO:0000256" key="9">
    <source>
        <dbReference type="RuleBase" id="RU004453"/>
    </source>
</evidence>
<dbReference type="InterPro" id="IPR017853">
    <property type="entry name" value="GH"/>
</dbReference>
<evidence type="ECO:0000313" key="12">
    <source>
        <dbReference type="EMBL" id="KAH9318814.1"/>
    </source>
</evidence>
<comment type="caution">
    <text evidence="12">The sequence shown here is derived from an EMBL/GenBank/DDBJ whole genome shotgun (WGS) entry which is preliminary data.</text>
</comment>
<dbReference type="PROSITE" id="PS51910">
    <property type="entry name" value="GH18_2"/>
    <property type="match status" value="1"/>
</dbReference>
<evidence type="ECO:0000256" key="1">
    <source>
        <dbReference type="ARBA" id="ARBA00000822"/>
    </source>
</evidence>
<dbReference type="CDD" id="cd02877">
    <property type="entry name" value="GH18_hevamine_XipI_class_III"/>
    <property type="match status" value="1"/>
</dbReference>
<comment type="catalytic activity">
    <reaction evidence="1">
        <text>Random endo-hydrolysis of N-acetyl-beta-D-glucosaminide (1-&gt;4)-beta-linkages in chitin and chitodextrins.</text>
        <dbReference type="EC" id="3.2.1.14"/>
    </reaction>
</comment>
<evidence type="ECO:0000256" key="8">
    <source>
        <dbReference type="RuleBase" id="RU000489"/>
    </source>
</evidence>
<evidence type="ECO:0000256" key="7">
    <source>
        <dbReference type="ARBA" id="ARBA00023326"/>
    </source>
</evidence>
<dbReference type="GO" id="GO:0006032">
    <property type="term" value="P:chitin catabolic process"/>
    <property type="evidence" value="ECO:0007669"/>
    <property type="project" value="UniProtKB-KW"/>
</dbReference>
<evidence type="ECO:0000256" key="6">
    <source>
        <dbReference type="ARBA" id="ARBA00023295"/>
    </source>
</evidence>
<protein>
    <recommendedName>
        <fullName evidence="2">chitinase</fullName>
        <ecNumber evidence="2">3.2.1.14</ecNumber>
    </recommendedName>
</protein>
<evidence type="ECO:0000256" key="10">
    <source>
        <dbReference type="SAM" id="SignalP"/>
    </source>
</evidence>
<sequence>MAMNNGAFIAIFITTCLVWRASAAGSIAIYWGQNGKEASLAQTCATGNFKYVILAFLPVFGNGQTPQLNLAGHCDPSSGECKKLSADIKSCQQKNILVFLSLGGGAGSYSIASAQDAQNVANYLWNNFLGGKSASRPLGDAVLDGIDFDIEATTEHWDDLARAVSALSSRGGKKVSLSAAPQCPYPDASLGKALQTGLFDYVWIQFYNNYCQCSGGDASTLINLWKQWTTSIPKTTRFFLGLPASTAAAGSGFIPAATLKSKVLPQIKTSSKYAGVMLWSKFYDEQTGYSSSIKPSL</sequence>
<dbReference type="PROSITE" id="PS01095">
    <property type="entry name" value="GH18_1"/>
    <property type="match status" value="1"/>
</dbReference>
<keyword evidence="5" id="KW-1015">Disulfide bond</keyword>
<feature type="signal peptide" evidence="10">
    <location>
        <begin position="1"/>
        <end position="23"/>
    </location>
</feature>
<evidence type="ECO:0000256" key="3">
    <source>
        <dbReference type="ARBA" id="ARBA00022801"/>
    </source>
</evidence>
<name>A0AA38LBA7_TAXCH</name>
<dbReference type="Proteomes" id="UP000824469">
    <property type="component" value="Unassembled WGS sequence"/>
</dbReference>
<dbReference type="AlphaFoldDB" id="A0AA38LBA7"/>
<dbReference type="EMBL" id="JAHRHJ020000004">
    <property type="protein sequence ID" value="KAH9318814.1"/>
    <property type="molecule type" value="Genomic_DNA"/>
</dbReference>
<feature type="chain" id="PRO_5041410352" description="chitinase" evidence="10">
    <location>
        <begin position="24"/>
        <end position="297"/>
    </location>
</feature>
<accession>A0AA38LBA7</accession>
<evidence type="ECO:0000259" key="11">
    <source>
        <dbReference type="PROSITE" id="PS51910"/>
    </source>
</evidence>
<dbReference type="Gene3D" id="3.20.20.80">
    <property type="entry name" value="Glycosidases"/>
    <property type="match status" value="1"/>
</dbReference>
<dbReference type="GO" id="GO:0005576">
    <property type="term" value="C:extracellular region"/>
    <property type="evidence" value="ECO:0007669"/>
    <property type="project" value="TreeGrafter"/>
</dbReference>
<dbReference type="InterPro" id="IPR001579">
    <property type="entry name" value="Glyco_hydro_18_chit_AS"/>
</dbReference>
<dbReference type="OMA" id="YWGQDSA"/>
<dbReference type="PANTHER" id="PTHR45708:SF49">
    <property type="entry name" value="ENDOCHITINASE"/>
    <property type="match status" value="1"/>
</dbReference>
<keyword evidence="7" id="KW-0624">Polysaccharide degradation</keyword>
<keyword evidence="13" id="KW-1185">Reference proteome</keyword>
<organism evidence="12 13">
    <name type="scientific">Taxus chinensis</name>
    <name type="common">Chinese yew</name>
    <name type="synonym">Taxus wallichiana var. chinensis</name>
    <dbReference type="NCBI Taxonomy" id="29808"/>
    <lineage>
        <taxon>Eukaryota</taxon>
        <taxon>Viridiplantae</taxon>
        <taxon>Streptophyta</taxon>
        <taxon>Embryophyta</taxon>
        <taxon>Tracheophyta</taxon>
        <taxon>Spermatophyta</taxon>
        <taxon>Pinopsida</taxon>
        <taxon>Pinidae</taxon>
        <taxon>Conifers II</taxon>
        <taxon>Cupressales</taxon>
        <taxon>Taxaceae</taxon>
        <taxon>Taxus</taxon>
    </lineage>
</organism>
<reference evidence="12 13" key="1">
    <citation type="journal article" date="2021" name="Nat. Plants">
        <title>The Taxus genome provides insights into paclitaxel biosynthesis.</title>
        <authorList>
            <person name="Xiong X."/>
            <person name="Gou J."/>
            <person name="Liao Q."/>
            <person name="Li Y."/>
            <person name="Zhou Q."/>
            <person name="Bi G."/>
            <person name="Li C."/>
            <person name="Du R."/>
            <person name="Wang X."/>
            <person name="Sun T."/>
            <person name="Guo L."/>
            <person name="Liang H."/>
            <person name="Lu P."/>
            <person name="Wu Y."/>
            <person name="Zhang Z."/>
            <person name="Ro D.K."/>
            <person name="Shang Y."/>
            <person name="Huang S."/>
            <person name="Yan J."/>
        </authorList>
    </citation>
    <scope>NUCLEOTIDE SEQUENCE [LARGE SCALE GENOMIC DNA]</scope>
    <source>
        <strain evidence="12">Ta-2019</strain>
    </source>
</reference>
<dbReference type="InterPro" id="IPR050542">
    <property type="entry name" value="Glycosyl_Hydrlase18_Chitinase"/>
</dbReference>
<keyword evidence="6 8" id="KW-0326">Glycosidase</keyword>
<keyword evidence="10" id="KW-0732">Signal</keyword>
<keyword evidence="3 8" id="KW-0378">Hydrolase</keyword>
<proteinExistence type="inferred from homology"/>
<evidence type="ECO:0000256" key="5">
    <source>
        <dbReference type="ARBA" id="ARBA00023157"/>
    </source>
</evidence>
<comment type="similarity">
    <text evidence="9">Belongs to the glycosyl hydrolase 18 family.</text>
</comment>
<dbReference type="GO" id="GO:0008843">
    <property type="term" value="F:endochitinase activity"/>
    <property type="evidence" value="ECO:0007669"/>
    <property type="project" value="UniProtKB-EC"/>
</dbReference>
<keyword evidence="7" id="KW-0119">Carbohydrate metabolism</keyword>
<evidence type="ECO:0000256" key="2">
    <source>
        <dbReference type="ARBA" id="ARBA00012729"/>
    </source>
</evidence>
<dbReference type="SUPFAM" id="SSF51445">
    <property type="entry name" value="(Trans)glycosidases"/>
    <property type="match status" value="1"/>
</dbReference>
<evidence type="ECO:0000313" key="13">
    <source>
        <dbReference type="Proteomes" id="UP000824469"/>
    </source>
</evidence>
<dbReference type="EC" id="3.2.1.14" evidence="2"/>
<dbReference type="GO" id="GO:0000272">
    <property type="term" value="P:polysaccharide catabolic process"/>
    <property type="evidence" value="ECO:0007669"/>
    <property type="project" value="UniProtKB-KW"/>
</dbReference>
<dbReference type="InterPro" id="IPR001223">
    <property type="entry name" value="Glyco_hydro18_cat"/>
</dbReference>
<evidence type="ECO:0000256" key="4">
    <source>
        <dbReference type="ARBA" id="ARBA00023024"/>
    </source>
</evidence>
<dbReference type="Pfam" id="PF00704">
    <property type="entry name" value="Glyco_hydro_18"/>
    <property type="match status" value="1"/>
</dbReference>
<dbReference type="PANTHER" id="PTHR45708">
    <property type="entry name" value="ENDOCHITINASE"/>
    <property type="match status" value="1"/>
</dbReference>
<dbReference type="FunFam" id="3.20.20.80:FF:000015">
    <property type="entry name" value="Acidic endochitinase SE2"/>
    <property type="match status" value="1"/>
</dbReference>
<gene>
    <name evidence="12" type="ORF">KI387_020583</name>
</gene>
<feature type="domain" description="GH18" evidence="11">
    <location>
        <begin position="25"/>
        <end position="297"/>
    </location>
</feature>
<keyword evidence="4" id="KW-0146">Chitin degradation</keyword>